<reference evidence="2" key="2">
    <citation type="submission" date="2020-09" db="EMBL/GenBank/DDBJ databases">
        <authorList>
            <person name="Sun Q."/>
            <person name="Kim S."/>
        </authorList>
    </citation>
    <scope>NUCLEOTIDE SEQUENCE</scope>
    <source>
        <strain evidence="2">KCTC 23430</strain>
    </source>
</reference>
<dbReference type="InterPro" id="IPR023210">
    <property type="entry name" value="NADP_OxRdtase_dom"/>
</dbReference>
<dbReference type="Pfam" id="PF00248">
    <property type="entry name" value="Aldo_ket_red"/>
    <property type="match status" value="1"/>
</dbReference>
<evidence type="ECO:0000313" key="2">
    <source>
        <dbReference type="EMBL" id="GHD34404.1"/>
    </source>
</evidence>
<dbReference type="InterPro" id="IPR036812">
    <property type="entry name" value="NAD(P)_OxRdtase_dom_sf"/>
</dbReference>
<comment type="caution">
    <text evidence="2">The sequence shown here is derived from an EMBL/GenBank/DDBJ whole genome shotgun (WGS) entry which is preliminary data.</text>
</comment>
<dbReference type="PANTHER" id="PTHR43312:SF1">
    <property type="entry name" value="NADP-DEPENDENT OXIDOREDUCTASE DOMAIN-CONTAINING PROTEIN"/>
    <property type="match status" value="1"/>
</dbReference>
<keyword evidence="3" id="KW-1185">Reference proteome</keyword>
<dbReference type="PANTHER" id="PTHR43312">
    <property type="entry name" value="D-THREO-ALDOSE 1-DEHYDROGENASE"/>
    <property type="match status" value="1"/>
</dbReference>
<evidence type="ECO:0000259" key="1">
    <source>
        <dbReference type="Pfam" id="PF00248"/>
    </source>
</evidence>
<dbReference type="EMBL" id="BMYM01000002">
    <property type="protein sequence ID" value="GHD34404.1"/>
    <property type="molecule type" value="Genomic_DNA"/>
</dbReference>
<dbReference type="InterPro" id="IPR053135">
    <property type="entry name" value="AKR2_Oxidoreductase"/>
</dbReference>
<dbReference type="CDD" id="cd19095">
    <property type="entry name" value="AKR_PA4992-like"/>
    <property type="match status" value="1"/>
</dbReference>
<dbReference type="SUPFAM" id="SSF51430">
    <property type="entry name" value="NAD(P)-linked oxidoreductase"/>
    <property type="match status" value="1"/>
</dbReference>
<dbReference type="PRINTS" id="PR00069">
    <property type="entry name" value="ALDKETRDTASE"/>
</dbReference>
<feature type="domain" description="NADP-dependent oxidoreductase" evidence="1">
    <location>
        <begin position="11"/>
        <end position="215"/>
    </location>
</feature>
<sequence>MGNTGLTVSALGLGTVKLGRNTGVKYPSGFELPDDRSARALLTRARDLGINLLDTAPAYGTSEERLGGLLKDDRDHWILCTKVGEEFTDGQSSYHFSPEHVRFSVERSLQRLKVECLDIVLVHSDGNDLAIVEQHGTLQALAELKKEGKLKALGLSGKTVDGGLAALPDCDLMMITYNPVETDQAPLLDACADTGTGVLIKKALASGHLNQLGDNADPVETAMAFALDHPATTAAVVGTITPANLERNVAAARRAVGN</sequence>
<protein>
    <submittedName>
        <fullName evidence="2">Aldo/keto reductase</fullName>
    </submittedName>
</protein>
<accession>A0A919CLB7</accession>
<dbReference type="InterPro" id="IPR020471">
    <property type="entry name" value="AKR"/>
</dbReference>
<organism evidence="2 3">
    <name type="scientific">Parahalioglobus pacificus</name>
    <dbReference type="NCBI Taxonomy" id="930806"/>
    <lineage>
        <taxon>Bacteria</taxon>
        <taxon>Pseudomonadati</taxon>
        <taxon>Pseudomonadota</taxon>
        <taxon>Gammaproteobacteria</taxon>
        <taxon>Cellvibrionales</taxon>
        <taxon>Halieaceae</taxon>
        <taxon>Parahalioglobus</taxon>
    </lineage>
</organism>
<dbReference type="Proteomes" id="UP000644693">
    <property type="component" value="Unassembled WGS sequence"/>
</dbReference>
<dbReference type="AlphaFoldDB" id="A0A919CLB7"/>
<gene>
    <name evidence="2" type="ORF">GCM10007053_20040</name>
</gene>
<name>A0A919CLB7_9GAMM</name>
<dbReference type="GO" id="GO:0016491">
    <property type="term" value="F:oxidoreductase activity"/>
    <property type="evidence" value="ECO:0007669"/>
    <property type="project" value="InterPro"/>
</dbReference>
<reference evidence="2" key="1">
    <citation type="journal article" date="2014" name="Int. J. Syst. Evol. Microbiol.">
        <title>Complete genome sequence of Corynebacterium casei LMG S-19264T (=DSM 44701T), isolated from a smear-ripened cheese.</title>
        <authorList>
            <consortium name="US DOE Joint Genome Institute (JGI-PGF)"/>
            <person name="Walter F."/>
            <person name="Albersmeier A."/>
            <person name="Kalinowski J."/>
            <person name="Ruckert C."/>
        </authorList>
    </citation>
    <scope>NUCLEOTIDE SEQUENCE</scope>
    <source>
        <strain evidence="2">KCTC 23430</strain>
    </source>
</reference>
<proteinExistence type="predicted"/>
<evidence type="ECO:0000313" key="3">
    <source>
        <dbReference type="Proteomes" id="UP000644693"/>
    </source>
</evidence>
<dbReference type="Gene3D" id="3.20.20.100">
    <property type="entry name" value="NADP-dependent oxidoreductase domain"/>
    <property type="match status" value="1"/>
</dbReference>